<feature type="region of interest" description="Disordered" evidence="4">
    <location>
        <begin position="1"/>
        <end position="57"/>
    </location>
</feature>
<comment type="similarity">
    <text evidence="3">Belongs to the cytidine and deoxycytidylate deaminase family. ADAT3 subfamily.</text>
</comment>
<dbReference type="PANTHER" id="PTHR11079">
    <property type="entry name" value="CYTOSINE DEAMINASE FAMILY MEMBER"/>
    <property type="match status" value="1"/>
</dbReference>
<evidence type="ECO:0000256" key="2">
    <source>
        <dbReference type="ARBA" id="ARBA00022694"/>
    </source>
</evidence>
<dbReference type="GO" id="GO:0008033">
    <property type="term" value="P:tRNA processing"/>
    <property type="evidence" value="ECO:0007669"/>
    <property type="project" value="UniProtKB-KW"/>
</dbReference>
<dbReference type="Gene3D" id="3.40.140.10">
    <property type="entry name" value="Cytidine Deaminase, domain 2"/>
    <property type="match status" value="1"/>
</dbReference>
<evidence type="ECO:0000313" key="6">
    <source>
        <dbReference type="Ensembl" id="ENSAPLP00020013291.1"/>
    </source>
</evidence>
<dbReference type="InterPro" id="IPR002125">
    <property type="entry name" value="CMP_dCMP_dom"/>
</dbReference>
<reference evidence="6" key="3">
    <citation type="submission" date="2025-09" db="UniProtKB">
        <authorList>
            <consortium name="Ensembl"/>
        </authorList>
    </citation>
    <scope>IDENTIFICATION</scope>
</reference>
<dbReference type="InterPro" id="IPR016193">
    <property type="entry name" value="Cytidine_deaminase-like"/>
</dbReference>
<dbReference type="PROSITE" id="PS51747">
    <property type="entry name" value="CYT_DCMP_DEAMINASES_2"/>
    <property type="match status" value="1"/>
</dbReference>
<dbReference type="SUPFAM" id="SSF53927">
    <property type="entry name" value="Cytidine deaminase-like"/>
    <property type="match status" value="1"/>
</dbReference>
<keyword evidence="2" id="KW-0819">tRNA processing</keyword>
<evidence type="ECO:0000313" key="7">
    <source>
        <dbReference type="Proteomes" id="UP000694400"/>
    </source>
</evidence>
<organism evidence="6 7">
    <name type="scientific">Anas platyrhynchos</name>
    <name type="common">Mallard</name>
    <name type="synonym">Anas boschas</name>
    <dbReference type="NCBI Taxonomy" id="8839"/>
    <lineage>
        <taxon>Eukaryota</taxon>
        <taxon>Metazoa</taxon>
        <taxon>Chordata</taxon>
        <taxon>Craniata</taxon>
        <taxon>Vertebrata</taxon>
        <taxon>Euteleostomi</taxon>
        <taxon>Archelosauria</taxon>
        <taxon>Archosauria</taxon>
        <taxon>Dinosauria</taxon>
        <taxon>Saurischia</taxon>
        <taxon>Theropoda</taxon>
        <taxon>Coelurosauria</taxon>
        <taxon>Aves</taxon>
        <taxon>Neognathae</taxon>
        <taxon>Galloanserae</taxon>
        <taxon>Anseriformes</taxon>
        <taxon>Anatidae</taxon>
        <taxon>Anatinae</taxon>
        <taxon>Anas</taxon>
    </lineage>
</organism>
<dbReference type="SMR" id="A0A8B9SZJ0"/>
<dbReference type="AlphaFoldDB" id="A0A8B9SZJ0"/>
<name>A0A8B9SZJ0_ANAPL</name>
<dbReference type="Pfam" id="PF00383">
    <property type="entry name" value="dCMP_cyt_deam_1"/>
    <property type="match status" value="1"/>
</dbReference>
<dbReference type="Ensembl" id="ENSAPLT00020014322.1">
    <property type="protein sequence ID" value="ENSAPLP00020013291.1"/>
    <property type="gene ID" value="ENSAPLG00020009760.1"/>
</dbReference>
<evidence type="ECO:0000259" key="5">
    <source>
        <dbReference type="PROSITE" id="PS51747"/>
    </source>
</evidence>
<protein>
    <submittedName>
        <fullName evidence="6">Adenosine deaminase tRNA specific 3</fullName>
    </submittedName>
</protein>
<comment type="cofactor">
    <cofactor evidence="1">
        <name>Zn(2+)</name>
        <dbReference type="ChEBI" id="CHEBI:29105"/>
    </cofactor>
</comment>
<feature type="domain" description="CMP/dCMP-type deaminase" evidence="5">
    <location>
        <begin position="210"/>
        <end position="360"/>
    </location>
</feature>
<feature type="compositionally biased region" description="Pro residues" evidence="4">
    <location>
        <begin position="29"/>
        <end position="53"/>
    </location>
</feature>
<proteinExistence type="inferred from homology"/>
<reference evidence="6" key="2">
    <citation type="submission" date="2025-08" db="UniProtKB">
        <authorList>
            <consortium name="Ensembl"/>
        </authorList>
    </citation>
    <scope>IDENTIFICATION</scope>
</reference>
<evidence type="ECO:0000256" key="4">
    <source>
        <dbReference type="SAM" id="MobiDB-lite"/>
    </source>
</evidence>
<dbReference type="GO" id="GO:0005634">
    <property type="term" value="C:nucleus"/>
    <property type="evidence" value="ECO:0007669"/>
    <property type="project" value="TreeGrafter"/>
</dbReference>
<dbReference type="GO" id="GO:0005737">
    <property type="term" value="C:cytoplasm"/>
    <property type="evidence" value="ECO:0007669"/>
    <property type="project" value="TreeGrafter"/>
</dbReference>
<dbReference type="Proteomes" id="UP000694400">
    <property type="component" value="Chromosome 40"/>
</dbReference>
<evidence type="ECO:0000256" key="3">
    <source>
        <dbReference type="ARBA" id="ARBA00038160"/>
    </source>
</evidence>
<accession>A0A8B9SZJ0</accession>
<dbReference type="GO" id="GO:0052717">
    <property type="term" value="F:tRNA-specific adenosine-34 deaminase activity"/>
    <property type="evidence" value="ECO:0007669"/>
    <property type="project" value="TreeGrafter"/>
</dbReference>
<evidence type="ECO:0000256" key="1">
    <source>
        <dbReference type="ARBA" id="ARBA00001947"/>
    </source>
</evidence>
<reference evidence="6" key="1">
    <citation type="submission" date="2019-08" db="EMBL/GenBank/DDBJ databases">
        <title>Three high-quality genomes provides insights into domestication of ducks.</title>
        <authorList>
            <person name="Hou Z.C."/>
            <person name="Zhu F."/>
            <person name="Yin Z.T."/>
            <person name="Zhang F."/>
        </authorList>
    </citation>
    <scope>NUCLEOTIDE SEQUENCE [LARGE SCALE GENOMIC DNA]</scope>
</reference>
<feature type="compositionally biased region" description="Pro residues" evidence="4">
    <location>
        <begin position="13"/>
        <end position="22"/>
    </location>
</feature>
<dbReference type="PANTHER" id="PTHR11079:SF156">
    <property type="entry name" value="INACTIVE TRNA-SPECIFIC ADENOSINE DEAMINASE-LIKE PROTEIN 3-RELATED"/>
    <property type="match status" value="1"/>
</dbReference>
<sequence>MGGGGVSLSGPSHHPPSLPPPLQDHRPHGAPPRLPSPPTSPFPPPTPSIPPSSPWVVPWEGAGGDPLRVLGGVAAPLVLRGEGQRLLGELGRCRPLPHLRHLKRVRGGPGGAAVLLAPLGASHPSPSPLLLFPPDPLCPPPPLPPLSVLLGPGVSPRGLGPPFRVLVPSRAPRGAPEVAAATAAGLWPWVSRGGGGTQGGDQEVGVTITAGDTLGMAAAVAAAWEGARGGQIPAGGAVVAPGDNRAGGGHPRVVAAAHDRRRGGHPLAHATMELLAAVARGQLEGGDNKGGGDFFGEGGGYLCRGWDVYLTREPCVLCAMALVHARARRVLFGVGAPQGALSTRYGLHGRRRLNHRGCYWGGASPFVGGLIIGTPIFLGGAKINTKPQTVLSFIGGGAVMKEGALNGGGGGCWGVCD</sequence>